<organism evidence="6 7">
    <name type="scientific">Caulobacter vibrioides OR37</name>
    <dbReference type="NCBI Taxonomy" id="1292034"/>
    <lineage>
        <taxon>Bacteria</taxon>
        <taxon>Pseudomonadati</taxon>
        <taxon>Pseudomonadota</taxon>
        <taxon>Alphaproteobacteria</taxon>
        <taxon>Caulobacterales</taxon>
        <taxon>Caulobacteraceae</taxon>
        <taxon>Caulobacter</taxon>
    </lineage>
</organism>
<keyword evidence="2" id="KW-0805">Transcription regulation</keyword>
<reference evidence="6 7" key="1">
    <citation type="journal article" date="2013" name="Genome Announc.">
        <title>Draft Genome Sequence for Caulobacter sp. Strain OR37, a Bacterium Tolerant to Heavy Metals.</title>
        <authorList>
            <person name="Utturkar S.M."/>
            <person name="Bollmann A."/>
            <person name="Brzoska R.M."/>
            <person name="Klingeman D.M."/>
            <person name="Epstein S.E."/>
            <person name="Palumbo A.V."/>
            <person name="Brown S.D."/>
        </authorList>
    </citation>
    <scope>NUCLEOTIDE SEQUENCE [LARGE SCALE GENOMIC DNA]</scope>
    <source>
        <strain evidence="6 7">OR37</strain>
    </source>
</reference>
<dbReference type="GO" id="GO:0006351">
    <property type="term" value="P:DNA-templated transcription"/>
    <property type="evidence" value="ECO:0007669"/>
    <property type="project" value="TreeGrafter"/>
</dbReference>
<sequence>MNEARLDWDDLRLFLAIARAGTLTAAAPQLRLSQPTAGRRLRSLEEACGCALFQRSASGFRLTDEGEVMLRRAERMEEEALALQRQFAGKGGELEGHLRVSCSDWFAHLVVAPATAAFSLLNPRITVEIVADFRLLSLDRREADVVFRFLPFDMPDIIQRRFTHVRYDLFAATSYLEQRGAPNESADGQDHALITMDSQFDTVADVTWLRRRFPRAHFAIRSNSREAQAIACARGAGMAVLPAVLGQQWGLTRVEVGEPLPGRDVWLGYHADLKPLRRLRVFIDHLAQAVPNPL</sequence>
<accession>R0EBU0</accession>
<proteinExistence type="inferred from homology"/>
<dbReference type="OrthoDB" id="9796526at2"/>
<evidence type="ECO:0000313" key="6">
    <source>
        <dbReference type="EMBL" id="ENZ79564.1"/>
    </source>
</evidence>
<dbReference type="InterPro" id="IPR005119">
    <property type="entry name" value="LysR_subst-bd"/>
</dbReference>
<evidence type="ECO:0000313" key="7">
    <source>
        <dbReference type="Proteomes" id="UP000013063"/>
    </source>
</evidence>
<keyword evidence="4" id="KW-0804">Transcription</keyword>
<keyword evidence="3" id="KW-0238">DNA-binding</keyword>
<dbReference type="InterPro" id="IPR036390">
    <property type="entry name" value="WH_DNA-bd_sf"/>
</dbReference>
<dbReference type="InterPro" id="IPR000847">
    <property type="entry name" value="LysR_HTH_N"/>
</dbReference>
<dbReference type="SUPFAM" id="SSF46785">
    <property type="entry name" value="Winged helix' DNA-binding domain"/>
    <property type="match status" value="1"/>
</dbReference>
<dbReference type="Proteomes" id="UP000013063">
    <property type="component" value="Unassembled WGS sequence"/>
</dbReference>
<name>R0EBU0_CAUVI</name>
<keyword evidence="7" id="KW-1185">Reference proteome</keyword>
<dbReference type="SUPFAM" id="SSF53850">
    <property type="entry name" value="Periplasmic binding protein-like II"/>
    <property type="match status" value="1"/>
</dbReference>
<dbReference type="PANTHER" id="PTHR30537">
    <property type="entry name" value="HTH-TYPE TRANSCRIPTIONAL REGULATOR"/>
    <property type="match status" value="1"/>
</dbReference>
<dbReference type="GO" id="GO:0043565">
    <property type="term" value="F:sequence-specific DNA binding"/>
    <property type="evidence" value="ECO:0007669"/>
    <property type="project" value="TreeGrafter"/>
</dbReference>
<protein>
    <submittedName>
        <fullName evidence="6">Transcriptional regulator, LysR family</fullName>
    </submittedName>
</protein>
<dbReference type="PRINTS" id="PR00039">
    <property type="entry name" value="HTHLYSR"/>
</dbReference>
<dbReference type="PROSITE" id="PS50931">
    <property type="entry name" value="HTH_LYSR"/>
    <property type="match status" value="1"/>
</dbReference>
<dbReference type="Gene3D" id="3.40.190.290">
    <property type="match status" value="1"/>
</dbReference>
<dbReference type="PANTHER" id="PTHR30537:SF3">
    <property type="entry name" value="TRANSCRIPTIONAL REGULATORY PROTEIN"/>
    <property type="match status" value="1"/>
</dbReference>
<evidence type="ECO:0000256" key="4">
    <source>
        <dbReference type="ARBA" id="ARBA00023163"/>
    </source>
</evidence>
<dbReference type="InterPro" id="IPR058163">
    <property type="entry name" value="LysR-type_TF_proteobact-type"/>
</dbReference>
<dbReference type="STRING" id="1292034.OR37_03929"/>
<comment type="caution">
    <text evidence="6">The sequence shown here is derived from an EMBL/GenBank/DDBJ whole genome shotgun (WGS) entry which is preliminary data.</text>
</comment>
<comment type="similarity">
    <text evidence="1">Belongs to the LysR transcriptional regulatory family.</text>
</comment>
<dbReference type="AlphaFoldDB" id="R0EBU0"/>
<dbReference type="Pfam" id="PF03466">
    <property type="entry name" value="LysR_substrate"/>
    <property type="match status" value="1"/>
</dbReference>
<evidence type="ECO:0000256" key="2">
    <source>
        <dbReference type="ARBA" id="ARBA00023015"/>
    </source>
</evidence>
<feature type="domain" description="HTH lysR-type" evidence="5">
    <location>
        <begin position="6"/>
        <end position="63"/>
    </location>
</feature>
<dbReference type="eggNOG" id="COG0583">
    <property type="taxonomic scope" value="Bacteria"/>
</dbReference>
<dbReference type="InterPro" id="IPR036388">
    <property type="entry name" value="WH-like_DNA-bd_sf"/>
</dbReference>
<evidence type="ECO:0000259" key="5">
    <source>
        <dbReference type="PROSITE" id="PS50931"/>
    </source>
</evidence>
<dbReference type="Gene3D" id="1.10.10.10">
    <property type="entry name" value="Winged helix-like DNA-binding domain superfamily/Winged helix DNA-binding domain"/>
    <property type="match status" value="1"/>
</dbReference>
<evidence type="ECO:0000256" key="3">
    <source>
        <dbReference type="ARBA" id="ARBA00023125"/>
    </source>
</evidence>
<dbReference type="PATRIC" id="fig|1292034.3.peg.3902"/>
<evidence type="ECO:0000256" key="1">
    <source>
        <dbReference type="ARBA" id="ARBA00009437"/>
    </source>
</evidence>
<dbReference type="EMBL" id="APMP01000039">
    <property type="protein sequence ID" value="ENZ79564.1"/>
    <property type="molecule type" value="Genomic_DNA"/>
</dbReference>
<gene>
    <name evidence="6" type="ORF">OR37_03929</name>
</gene>
<dbReference type="GO" id="GO:0003700">
    <property type="term" value="F:DNA-binding transcription factor activity"/>
    <property type="evidence" value="ECO:0007669"/>
    <property type="project" value="InterPro"/>
</dbReference>
<dbReference type="RefSeq" id="WP_004624256.1">
    <property type="nucleotide sequence ID" value="NZ_APMP01000039.1"/>
</dbReference>
<dbReference type="Pfam" id="PF00126">
    <property type="entry name" value="HTH_1"/>
    <property type="match status" value="1"/>
</dbReference>